<name>A0A329TL90_9FIRM</name>
<organism evidence="4 5">
    <name type="scientific">Faecalibacterium prausnitzii</name>
    <dbReference type="NCBI Taxonomy" id="853"/>
    <lineage>
        <taxon>Bacteria</taxon>
        <taxon>Bacillati</taxon>
        <taxon>Bacillota</taxon>
        <taxon>Clostridia</taxon>
        <taxon>Eubacteriales</taxon>
        <taxon>Oscillospiraceae</taxon>
        <taxon>Faecalibacterium</taxon>
    </lineage>
</organism>
<sequence>MRKNLAKHTAKKLPLAKRVLALCFALIFVCSCLLPAFANGTGAELETPDTEVVEAADPGADPEPMDLYDEPAAVADEPEAMDDDFAVADEPEAMDDDFAVADEPEAMDDDFAMDDEPAAMDDQVEKPVVDDEPAAMDNEVEKPVEGGEPPVADDTPAKEGATKTTTDASDNIVYEYDTSGTTFPDDDAAALPDGDQMQVDAAFSIPTNIYHFWLKKMSGYDLADIADAAKTAEMTVEQYLAMYGTEKGCYHIMTAADGANLKDYQFANPTSNDDPEGNSRTFAGWYYTDDLGDEQEFVFDEHLYVSEGTTVEVYAKWKVPEATKSITVDGRNVSFKVDGATTLNIESLDTDTREALEKKLSDKVDSKVYNTLYTFDIKPEDESGLEIKTTSRVTISGLNLDTAADVKVFHQGEELEELEVKVSSTGDLIFKTDGFSPFAILIADQAKVVSDDDDGAEDRMALVDAYAASSGDPVNLTVGATYTLSGRTYHPGWYTNYHSWSIESGSDVVALSSDIHGQKMQIKGLAEGTARIKHACQYNYYGTWYSLEDEYFDVTVSKFKDNHIGTAYIYYLKSPAGDPMNNDTGEWAPTVDRSELEAQINTTGATWSNGYNKDANGNITSTFTNKNIVTSTSQILSNYITSWPDGSTGSTWTVKKGDAKTGSYFTDIWGSIKDAYIESVKEATKVDDLTVDDITEITLQPRKISRDNASDNGQTYHIDCAISVVSDKVFTAKFMVKDPQVDEKWTLVDSQYYKEGQAIIKTANAKIDDTQTITIKGVKYTLKGWYTEDPDGNIEKYGSLIDENEWTWVGSNGTGFKTTSTDKVREDGTVYFYAVWEPETQRSIKITKQVTGWFGDQTKAFTFTVADKNGEQVGNFSLTSGESQEIADFKVQAGDTVTITEDGAEDYETKAQIYYKNSTTNGILSTEKQEFTTSGTSKSITIAITAEMLDLDEIEIVVTNHREGEIDNGVLLDTLPYILILVVVVGGGVLLFLRKRKNDDDE</sequence>
<keyword evidence="2" id="KW-0812">Transmembrane</keyword>
<feature type="signal peptide" evidence="3">
    <location>
        <begin position="1"/>
        <end position="38"/>
    </location>
</feature>
<feature type="chain" id="PRO_5016409485" evidence="3">
    <location>
        <begin position="39"/>
        <end position="1002"/>
    </location>
</feature>
<dbReference type="PROSITE" id="PS51257">
    <property type="entry name" value="PROKAR_LIPOPROTEIN"/>
    <property type="match status" value="1"/>
</dbReference>
<keyword evidence="2" id="KW-0472">Membrane</keyword>
<feature type="transmembrane region" description="Helical" evidence="2">
    <location>
        <begin position="975"/>
        <end position="993"/>
    </location>
</feature>
<gene>
    <name evidence="4" type="ORF">C4N25_08530</name>
</gene>
<reference evidence="4 5" key="1">
    <citation type="submission" date="2018-02" db="EMBL/GenBank/DDBJ databases">
        <title>Complete genome sequencing of Faecalibacterium prausnitzii strains isolated from the human gut.</title>
        <authorList>
            <person name="Fitzgerald B.C."/>
            <person name="Shkoporov A.N."/>
            <person name="Ross P.R."/>
            <person name="Hill C."/>
        </authorList>
    </citation>
    <scope>NUCLEOTIDE SEQUENCE [LARGE SCALE GENOMIC DNA]</scope>
    <source>
        <strain evidence="4 5">APC942/8-14-2</strain>
    </source>
</reference>
<accession>A0A329TL90</accession>
<evidence type="ECO:0000256" key="3">
    <source>
        <dbReference type="SAM" id="SignalP"/>
    </source>
</evidence>
<keyword evidence="2" id="KW-1133">Transmembrane helix</keyword>
<evidence type="ECO:0000256" key="1">
    <source>
        <dbReference type="SAM" id="MobiDB-lite"/>
    </source>
</evidence>
<comment type="caution">
    <text evidence="4">The sequence shown here is derived from an EMBL/GenBank/DDBJ whole genome shotgun (WGS) entry which is preliminary data.</text>
</comment>
<evidence type="ECO:0000256" key="2">
    <source>
        <dbReference type="SAM" id="Phobius"/>
    </source>
</evidence>
<protein>
    <submittedName>
        <fullName evidence="4">Uncharacterized protein</fullName>
    </submittedName>
</protein>
<proteinExistence type="predicted"/>
<dbReference type="EMBL" id="PRKZ01000005">
    <property type="protein sequence ID" value="RAW49540.1"/>
    <property type="molecule type" value="Genomic_DNA"/>
</dbReference>
<dbReference type="AlphaFoldDB" id="A0A329TL90"/>
<feature type="region of interest" description="Disordered" evidence="1">
    <location>
        <begin position="139"/>
        <end position="167"/>
    </location>
</feature>
<evidence type="ECO:0000313" key="4">
    <source>
        <dbReference type="EMBL" id="RAW49540.1"/>
    </source>
</evidence>
<evidence type="ECO:0000313" key="5">
    <source>
        <dbReference type="Proteomes" id="UP000251634"/>
    </source>
</evidence>
<keyword evidence="3" id="KW-0732">Signal</keyword>
<dbReference type="Proteomes" id="UP000251634">
    <property type="component" value="Unassembled WGS sequence"/>
</dbReference>
<dbReference type="RefSeq" id="WP_112115716.1">
    <property type="nucleotide sequence ID" value="NZ_PRKZ01000005.1"/>
</dbReference>